<name>A0A1I2DE27_9ACTN</name>
<dbReference type="InterPro" id="IPR029016">
    <property type="entry name" value="GAF-like_dom_sf"/>
</dbReference>
<keyword evidence="3" id="KW-1185">Reference proteome</keyword>
<sequence>MKTDLFDRLGVPERIREIAGYDLFDPDLRTSLDALAQRSAGLLEAPVSLVSVVLDTSQFIIGSHGVAGWVAETQGVPAEWAVCTHTVLAGEPYAVIDGPTDPRHADNPFLQMTGLRSYLGVPLTGSGGHSLGAHCVIDARPRIFSDVDRAVLADGAEKAMKLLDAYRLR</sequence>
<dbReference type="EMBL" id="FONV01000003">
    <property type="protein sequence ID" value="SFE78757.1"/>
    <property type="molecule type" value="Genomic_DNA"/>
</dbReference>
<dbReference type="SUPFAM" id="SSF55781">
    <property type="entry name" value="GAF domain-like"/>
    <property type="match status" value="1"/>
</dbReference>
<dbReference type="STRING" id="35752.SAMN05421541_103576"/>
<gene>
    <name evidence="2" type="ORF">SAMN05421541_103576</name>
</gene>
<evidence type="ECO:0000313" key="3">
    <source>
        <dbReference type="Proteomes" id="UP000199645"/>
    </source>
</evidence>
<evidence type="ECO:0000259" key="1">
    <source>
        <dbReference type="Pfam" id="PF01590"/>
    </source>
</evidence>
<dbReference type="RefSeq" id="WP_093612235.1">
    <property type="nucleotide sequence ID" value="NZ_BOMT01000002.1"/>
</dbReference>
<dbReference type="PANTHER" id="PTHR43102">
    <property type="entry name" value="SLR1143 PROTEIN"/>
    <property type="match status" value="1"/>
</dbReference>
<evidence type="ECO:0000313" key="2">
    <source>
        <dbReference type="EMBL" id="SFE78757.1"/>
    </source>
</evidence>
<feature type="domain" description="GAF" evidence="1">
    <location>
        <begin position="27"/>
        <end position="155"/>
    </location>
</feature>
<dbReference type="PANTHER" id="PTHR43102:SF2">
    <property type="entry name" value="GAF DOMAIN-CONTAINING PROTEIN"/>
    <property type="match status" value="1"/>
</dbReference>
<organism evidence="2 3">
    <name type="scientific">Actinoplanes philippinensis</name>
    <dbReference type="NCBI Taxonomy" id="35752"/>
    <lineage>
        <taxon>Bacteria</taxon>
        <taxon>Bacillati</taxon>
        <taxon>Actinomycetota</taxon>
        <taxon>Actinomycetes</taxon>
        <taxon>Micromonosporales</taxon>
        <taxon>Micromonosporaceae</taxon>
        <taxon>Actinoplanes</taxon>
    </lineage>
</organism>
<dbReference type="AlphaFoldDB" id="A0A1I2DE27"/>
<dbReference type="InterPro" id="IPR003018">
    <property type="entry name" value="GAF"/>
</dbReference>
<dbReference type="OrthoDB" id="9151676at2"/>
<protein>
    <submittedName>
        <fullName evidence="2">GAF domain-containing protein</fullName>
    </submittedName>
</protein>
<reference evidence="2 3" key="1">
    <citation type="submission" date="2016-10" db="EMBL/GenBank/DDBJ databases">
        <authorList>
            <person name="de Groot N.N."/>
        </authorList>
    </citation>
    <scope>NUCLEOTIDE SEQUENCE [LARGE SCALE GENOMIC DNA]</scope>
    <source>
        <strain evidence="2 3">DSM 43019</strain>
    </source>
</reference>
<dbReference type="Pfam" id="PF01590">
    <property type="entry name" value="GAF"/>
    <property type="match status" value="1"/>
</dbReference>
<proteinExistence type="predicted"/>
<accession>A0A1I2DE27</accession>
<dbReference type="Proteomes" id="UP000199645">
    <property type="component" value="Unassembled WGS sequence"/>
</dbReference>
<dbReference type="Gene3D" id="3.30.450.40">
    <property type="match status" value="1"/>
</dbReference>